<gene>
    <name evidence="1" type="ORF">HFZ78_17970</name>
</gene>
<evidence type="ECO:0000313" key="2">
    <source>
        <dbReference type="Proteomes" id="UP000501868"/>
    </source>
</evidence>
<reference evidence="1 2" key="2">
    <citation type="submission" date="2020-04" db="EMBL/GenBank/DDBJ databases">
        <authorList>
            <person name="Fomenkov A."/>
            <person name="Anton B.P."/>
            <person name="Roberts R.J."/>
        </authorList>
    </citation>
    <scope>NUCLEOTIDE SEQUENCE [LARGE SCALE GENOMIC DNA]</scope>
    <source>
        <strain evidence="1 2">S2</strain>
    </source>
</reference>
<accession>A0A6H1P454</accession>
<dbReference type="InterPro" id="IPR011728">
    <property type="entry name" value="PhaP_Bmeg"/>
</dbReference>
<organism evidence="1 2">
    <name type="scientific">Priestia megaterium</name>
    <name type="common">Bacillus megaterium</name>
    <dbReference type="NCBI Taxonomy" id="1404"/>
    <lineage>
        <taxon>Bacteria</taxon>
        <taxon>Bacillati</taxon>
        <taxon>Bacillota</taxon>
        <taxon>Bacilli</taxon>
        <taxon>Bacillales</taxon>
        <taxon>Bacillaceae</taxon>
        <taxon>Priestia</taxon>
    </lineage>
</organism>
<dbReference type="AlphaFoldDB" id="A0A6H1P454"/>
<dbReference type="EMBL" id="CP051128">
    <property type="protein sequence ID" value="QIZ08374.1"/>
    <property type="molecule type" value="Genomic_DNA"/>
</dbReference>
<sequence>MRTTTKKSEQVKKAAEVKEEGYQVMPFVDTIWNQFALSLDWAKKLQESGEEAYLKTVKETIKVNKDFRNSFLNLYQESKKTNSEIVDSVSALYKKNDVLQIDFPELTDQFRDVSDRVENLALTPIKLSFDLMDRFDNNLVENSENYVHYVRERRNDLLKVTSDYLEIAKNNHKNIFSMIEKSVKVHVNN</sequence>
<dbReference type="Proteomes" id="UP000501868">
    <property type="component" value="Chromosome"/>
</dbReference>
<name>A0A6H1P454_PRIMG</name>
<protein>
    <submittedName>
        <fullName evidence="1">Uncharacterized protein</fullName>
    </submittedName>
</protein>
<dbReference type="Pfam" id="PF09602">
    <property type="entry name" value="PhaP_Bmeg"/>
    <property type="match status" value="1"/>
</dbReference>
<proteinExistence type="predicted"/>
<reference evidence="1 2" key="1">
    <citation type="submission" date="2020-04" db="EMBL/GenBank/DDBJ databases">
        <title>Genome-Wide Identification of 5-Methylcytosine Sites in Bacterial Genomes By High-Throughput Sequencing of MspJI Restriction Fragments.</title>
        <authorList>
            <person name="Wu V."/>
        </authorList>
    </citation>
    <scope>NUCLEOTIDE SEQUENCE [LARGE SCALE GENOMIC DNA]</scope>
    <source>
        <strain evidence="1 2">S2</strain>
    </source>
</reference>
<evidence type="ECO:0000313" key="1">
    <source>
        <dbReference type="EMBL" id="QIZ08374.1"/>
    </source>
</evidence>